<keyword evidence="4 6" id="KW-0472">Membrane</keyword>
<dbReference type="HOGENOM" id="CLU_098605_0_0_9"/>
<feature type="transmembrane region" description="Helical" evidence="6">
    <location>
        <begin position="72"/>
        <end position="93"/>
    </location>
</feature>
<feature type="transmembrane region" description="Helical" evidence="6">
    <location>
        <begin position="113"/>
        <end position="129"/>
    </location>
</feature>
<evidence type="ECO:0000256" key="1">
    <source>
        <dbReference type="ARBA" id="ARBA00004141"/>
    </source>
</evidence>
<dbReference type="PANTHER" id="PTHR30520:SF6">
    <property type="entry name" value="FORMATE_NITRATE FAMILY TRANSPORTER (EUROFUNG)"/>
    <property type="match status" value="1"/>
</dbReference>
<comment type="subcellular location">
    <subcellularLocation>
        <location evidence="1">Membrane</location>
        <topology evidence="1">Multi-pass membrane protein</topology>
    </subcellularLocation>
</comment>
<feature type="transmembrane region" description="Helical" evidence="6">
    <location>
        <begin position="141"/>
        <end position="159"/>
    </location>
</feature>
<dbReference type="EMBL" id="CP001708">
    <property type="protein sequence ID" value="ACV29668.1"/>
    <property type="molecule type" value="Genomic_DNA"/>
</dbReference>
<keyword evidence="2 6" id="KW-0812">Transmembrane</keyword>
<gene>
    <name evidence="7" type="ordered locus">Apre_1647</name>
</gene>
<evidence type="ECO:0000313" key="8">
    <source>
        <dbReference type="Proteomes" id="UP000002294"/>
    </source>
</evidence>
<comment type="similarity">
    <text evidence="5">Belongs to the FNT transporter (TC 1.A.16) family.</text>
</comment>
<reference evidence="7 8" key="1">
    <citation type="journal article" date="2009" name="Stand. Genomic Sci.">
        <title>Complete genome sequence of Anaerococcus prevotii type strain (PC1).</title>
        <authorList>
            <person name="Labutti K."/>
            <person name="Pukall R."/>
            <person name="Steenblock K."/>
            <person name="Glavina Del Rio T."/>
            <person name="Tice H."/>
            <person name="Copeland A."/>
            <person name="Cheng J.F."/>
            <person name="Lucas S."/>
            <person name="Chen F."/>
            <person name="Nolan M."/>
            <person name="Bruce D."/>
            <person name="Goodwin L."/>
            <person name="Pitluck S."/>
            <person name="Ivanova N."/>
            <person name="Mavromatis K."/>
            <person name="Ovchinnikova G."/>
            <person name="Pati A."/>
            <person name="Chen A."/>
            <person name="Palaniappan K."/>
            <person name="Land M."/>
            <person name="Hauser L."/>
            <person name="Chang Y.J."/>
            <person name="Jeffries C.D."/>
            <person name="Chain P."/>
            <person name="Saunders E."/>
            <person name="Brettin T."/>
            <person name="Detter J.C."/>
            <person name="Han C."/>
            <person name="Goker M."/>
            <person name="Bristow J."/>
            <person name="Eisen J.A."/>
            <person name="Markowitz V."/>
            <person name="Hugenholtz P."/>
            <person name="Kyrpides N.C."/>
            <person name="Klenk H.P."/>
            <person name="Lapidus A."/>
        </authorList>
    </citation>
    <scope>NUCLEOTIDE SEQUENCE [LARGE SCALE GENOMIC DNA]</scope>
    <source>
        <strain evidence="8">ATCC 9321 / DSM 20548 / JCM 6508 / NCTC 11806 / PC1</strain>
    </source>
</reference>
<dbReference type="eggNOG" id="COG2116">
    <property type="taxonomic scope" value="Bacteria"/>
</dbReference>
<evidence type="ECO:0000313" key="7">
    <source>
        <dbReference type="EMBL" id="ACV29668.1"/>
    </source>
</evidence>
<dbReference type="Proteomes" id="UP000002294">
    <property type="component" value="Chromosome"/>
</dbReference>
<evidence type="ECO:0000256" key="3">
    <source>
        <dbReference type="ARBA" id="ARBA00022989"/>
    </source>
</evidence>
<organism evidence="7 8">
    <name type="scientific">Anaerococcus prevotii (strain ATCC 9321 / DSM 20548 / JCM 6508 / NCTC 11806 / PC1)</name>
    <name type="common">Peptostreptococcus prevotii</name>
    <name type="synonym">Peptococcus prevotii</name>
    <dbReference type="NCBI Taxonomy" id="525919"/>
    <lineage>
        <taxon>Bacteria</taxon>
        <taxon>Bacillati</taxon>
        <taxon>Bacillota</taxon>
        <taxon>Tissierellia</taxon>
        <taxon>Tissierellales</taxon>
        <taxon>Peptoniphilaceae</taxon>
        <taxon>Anaerococcus</taxon>
    </lineage>
</organism>
<sequence>MKYKDYVYGFMAGVIVGLGGIVKLSIPSKALGSFLFAGALFIILSLEYYLFTGMVGYYFYKERRPYRFKLAKVLLGNLLGTFTVAKMISLTRYGENLIHLAEKSVAIKTSDNLLSLFILAIFCNMFVTNATHQFKYNSYQVGKYLAIFISIMTFVLSGFEHSIADSFYFFLVGKINPRIISVFLIVLLGNIVGGLIIPTVALFYDENFRLKG</sequence>
<dbReference type="Pfam" id="PF01226">
    <property type="entry name" value="Form_Nir_trans"/>
    <property type="match status" value="1"/>
</dbReference>
<dbReference type="STRING" id="525919.Apre_1647"/>
<keyword evidence="3 6" id="KW-1133">Transmembrane helix</keyword>
<evidence type="ECO:0000256" key="5">
    <source>
        <dbReference type="ARBA" id="ARBA00049660"/>
    </source>
</evidence>
<dbReference type="InterPro" id="IPR000292">
    <property type="entry name" value="For/NO2_transpt"/>
</dbReference>
<accession>C7REQ5</accession>
<evidence type="ECO:0000256" key="2">
    <source>
        <dbReference type="ARBA" id="ARBA00022692"/>
    </source>
</evidence>
<dbReference type="GO" id="GO:0005886">
    <property type="term" value="C:plasma membrane"/>
    <property type="evidence" value="ECO:0007669"/>
    <property type="project" value="TreeGrafter"/>
</dbReference>
<evidence type="ECO:0000256" key="6">
    <source>
        <dbReference type="SAM" id="Phobius"/>
    </source>
</evidence>
<dbReference type="GO" id="GO:0015499">
    <property type="term" value="F:formate transmembrane transporter activity"/>
    <property type="evidence" value="ECO:0007669"/>
    <property type="project" value="TreeGrafter"/>
</dbReference>
<dbReference type="OrthoDB" id="9786493at2"/>
<feature type="transmembrane region" description="Helical" evidence="6">
    <location>
        <begin position="179"/>
        <end position="204"/>
    </location>
</feature>
<dbReference type="Gene3D" id="1.20.1080.10">
    <property type="entry name" value="Glycerol uptake facilitator protein"/>
    <property type="match status" value="1"/>
</dbReference>
<feature type="transmembrane region" description="Helical" evidence="6">
    <location>
        <begin position="32"/>
        <end position="60"/>
    </location>
</feature>
<dbReference type="InterPro" id="IPR023271">
    <property type="entry name" value="Aquaporin-like"/>
</dbReference>
<dbReference type="KEGG" id="apr:Apre_1647"/>
<feature type="transmembrane region" description="Helical" evidence="6">
    <location>
        <begin position="7"/>
        <end position="26"/>
    </location>
</feature>
<dbReference type="PANTHER" id="PTHR30520">
    <property type="entry name" value="FORMATE TRANSPORTER-RELATED"/>
    <property type="match status" value="1"/>
</dbReference>
<evidence type="ECO:0000256" key="4">
    <source>
        <dbReference type="ARBA" id="ARBA00023136"/>
    </source>
</evidence>
<keyword evidence="8" id="KW-1185">Reference proteome</keyword>
<proteinExistence type="inferred from homology"/>
<protein>
    <submittedName>
        <fullName evidence="7">Formate/nitrite transporter</fullName>
    </submittedName>
</protein>
<dbReference type="RefSeq" id="WP_015778564.1">
    <property type="nucleotide sequence ID" value="NC_013171.1"/>
</dbReference>
<dbReference type="AlphaFoldDB" id="C7REQ5"/>
<name>C7REQ5_ANAPD</name>